<keyword evidence="1" id="KW-0812">Transmembrane</keyword>
<feature type="transmembrane region" description="Helical" evidence="1">
    <location>
        <begin position="45"/>
        <end position="69"/>
    </location>
</feature>
<dbReference type="OrthoDB" id="288050at2157"/>
<organism evidence="2 3">
    <name type="scientific">Haloferax massiliensis</name>
    <dbReference type="NCBI Taxonomy" id="1476858"/>
    <lineage>
        <taxon>Archaea</taxon>
        <taxon>Methanobacteriati</taxon>
        <taxon>Methanobacteriota</taxon>
        <taxon>Stenosarchaea group</taxon>
        <taxon>Halobacteria</taxon>
        <taxon>Halobacteriales</taxon>
        <taxon>Haloferacaceae</taxon>
        <taxon>Haloferax</taxon>
    </lineage>
</organism>
<sequence length="74" mass="8311">MNRDDLNEYLKQRPLLGGLWLVAMLGVGMLLWLKLLRPAQSVVDIVSNTGYQFVFLVMGGLCYVTYVGFSRGVN</sequence>
<evidence type="ECO:0000313" key="3">
    <source>
        <dbReference type="Proteomes" id="UP000198902"/>
    </source>
</evidence>
<protein>
    <submittedName>
        <fullName evidence="2">Uncharacterized protein</fullName>
    </submittedName>
</protein>
<reference evidence="3" key="1">
    <citation type="submission" date="2015-03" db="EMBL/GenBank/DDBJ databases">
        <authorList>
            <person name="Urmite Genomes"/>
        </authorList>
    </citation>
    <scope>NUCLEOTIDE SEQUENCE [LARGE SCALE GENOMIC DNA]</scope>
    <source>
        <strain evidence="3">Arc-Hr</strain>
    </source>
</reference>
<proteinExistence type="predicted"/>
<accession>A0A0D6JQQ0</accession>
<evidence type="ECO:0000256" key="1">
    <source>
        <dbReference type="SAM" id="Phobius"/>
    </source>
</evidence>
<name>A0A0D6JQQ0_9EURY</name>
<feature type="transmembrane region" description="Helical" evidence="1">
    <location>
        <begin position="15"/>
        <end position="33"/>
    </location>
</feature>
<dbReference type="Proteomes" id="UP000198902">
    <property type="component" value="Unassembled WGS sequence"/>
</dbReference>
<dbReference type="AlphaFoldDB" id="A0A0D6JQQ0"/>
<evidence type="ECO:0000313" key="2">
    <source>
        <dbReference type="EMBL" id="CQR50189.1"/>
    </source>
</evidence>
<keyword evidence="3" id="KW-1185">Reference proteome</keyword>
<keyword evidence="1" id="KW-1133">Transmembrane helix</keyword>
<gene>
    <name evidence="2" type="ORF">BN996_01666</name>
</gene>
<keyword evidence="1" id="KW-0472">Membrane</keyword>
<dbReference type="RefSeq" id="WP_089778155.1">
    <property type="nucleotide sequence ID" value="NZ_CABLRR010000002.1"/>
</dbReference>
<dbReference type="EMBL" id="CSTE01000002">
    <property type="protein sequence ID" value="CQR50189.1"/>
    <property type="molecule type" value="Genomic_DNA"/>
</dbReference>